<accession>A0A0H5RC33</accession>
<dbReference type="SUPFAM" id="SSF50729">
    <property type="entry name" value="PH domain-like"/>
    <property type="match status" value="1"/>
</dbReference>
<dbReference type="Gene3D" id="1.20.1270.60">
    <property type="entry name" value="Arfaptin homology (AH) domain/BAR domain"/>
    <property type="match status" value="1"/>
</dbReference>
<dbReference type="InterPro" id="IPR027267">
    <property type="entry name" value="AH/BAR_dom_sf"/>
</dbReference>
<evidence type="ECO:0000259" key="2">
    <source>
        <dbReference type="PROSITE" id="PS50003"/>
    </source>
</evidence>
<dbReference type="Pfam" id="PF00169">
    <property type="entry name" value="PH"/>
    <property type="match status" value="1"/>
</dbReference>
<dbReference type="Gene3D" id="2.30.29.30">
    <property type="entry name" value="Pleckstrin-homology domain (PH domain)/Phosphotyrosine-binding domain (PTB)"/>
    <property type="match status" value="1"/>
</dbReference>
<protein>
    <recommendedName>
        <fullName evidence="2">PH domain-containing protein</fullName>
    </recommendedName>
</protein>
<name>A0A0H5RC33_9EUKA</name>
<evidence type="ECO:0000256" key="1">
    <source>
        <dbReference type="SAM" id="Coils"/>
    </source>
</evidence>
<keyword evidence="1" id="KW-0175">Coiled coil</keyword>
<dbReference type="SUPFAM" id="SSF103657">
    <property type="entry name" value="BAR/IMD domain-like"/>
    <property type="match status" value="1"/>
</dbReference>
<dbReference type="AlphaFoldDB" id="A0A0H5RC33"/>
<dbReference type="PROSITE" id="PS50003">
    <property type="entry name" value="PH_DOMAIN"/>
    <property type="match status" value="1"/>
</dbReference>
<reference evidence="3" key="1">
    <citation type="submission" date="2015-04" db="EMBL/GenBank/DDBJ databases">
        <title>The genome sequence of the plant pathogenic Rhizarian Plasmodiophora brassicae reveals insights in its biotrophic life cycle and the origin of chitin synthesis.</title>
        <authorList>
            <person name="Schwelm A."/>
            <person name="Fogelqvist J."/>
            <person name="Knaust A."/>
            <person name="Julke S."/>
            <person name="Lilja T."/>
            <person name="Dhandapani V."/>
            <person name="Bonilla-Rosso G."/>
            <person name="Karlsson M."/>
            <person name="Shevchenko A."/>
            <person name="Choi S.R."/>
            <person name="Kim H.G."/>
            <person name="Park J.Y."/>
            <person name="Lim Y.P."/>
            <person name="Ludwig-Muller J."/>
            <person name="Dixelius C."/>
        </authorList>
    </citation>
    <scope>NUCLEOTIDE SEQUENCE</scope>
    <source>
        <tissue evidence="3">Potato root galls</tissue>
    </source>
</reference>
<sequence>MESEKETSLGTDADPDKDLHYSMAVQEQIPAPDSNEPAVEVFSADEVKGGRTKPKRSAELLAKKEMLTAQSLTFESTKADDERLYRSQSQAFKAIYNRILNSKRTSNDLAHYLTNRCKRLSGLFAEDPTDVTFGEGELGTLRRATICLEQLTKSGQEQFAECQSGVFAQSVKKARDLSQDLQRRSDELRSAADRHNETLLNERTTMLNSWNNYEHAMRDNLLSETEGKTTPTSKDPYLLARKYLHDLSVYRNGQTTYSRAMKKIFEEVHLNDGRRINVIKDILLDYLLAEKSMLVSKLNLLDESLTAVKSIDREQDVNMFLMTAKELCADDRGKIVFDFEPKSEGDMLIVERLRSHVQHKGLLSRQGKIVKSNYKLGHAVLTLAGFLHFFDKREDDSPVFRLSLQGAEVKNTEETEPCSFTLSIPNRSFFSVSSSPDVYVFKAEDPSSLKEWTSMISGCIDRLGSTG</sequence>
<dbReference type="EMBL" id="HACM01010725">
    <property type="protein sequence ID" value="CRZ11167.1"/>
    <property type="molecule type" value="Transcribed_RNA"/>
</dbReference>
<dbReference type="InterPro" id="IPR011993">
    <property type="entry name" value="PH-like_dom_sf"/>
</dbReference>
<evidence type="ECO:0000313" key="3">
    <source>
        <dbReference type="EMBL" id="CRZ11167.1"/>
    </source>
</evidence>
<feature type="coiled-coil region" evidence="1">
    <location>
        <begin position="171"/>
        <end position="198"/>
    </location>
</feature>
<dbReference type="InterPro" id="IPR001849">
    <property type="entry name" value="PH_domain"/>
</dbReference>
<dbReference type="SMART" id="SM00233">
    <property type="entry name" value="PH"/>
    <property type="match status" value="1"/>
</dbReference>
<feature type="domain" description="PH" evidence="2">
    <location>
        <begin position="356"/>
        <end position="461"/>
    </location>
</feature>
<organism evidence="3">
    <name type="scientific">Spongospora subterranea</name>
    <dbReference type="NCBI Taxonomy" id="70186"/>
    <lineage>
        <taxon>Eukaryota</taxon>
        <taxon>Sar</taxon>
        <taxon>Rhizaria</taxon>
        <taxon>Endomyxa</taxon>
        <taxon>Phytomyxea</taxon>
        <taxon>Plasmodiophorida</taxon>
        <taxon>Plasmodiophoridae</taxon>
        <taxon>Spongospora</taxon>
    </lineage>
</organism>
<proteinExistence type="predicted"/>